<sequence length="200" mass="22931">MENCTDYSEKSLTDIANYQNGLAMQKFRPTDNSNFLPVLKIRELSMGCCNQDSDKCTPDIKKECIVEDGDIIFSWSGSLMIDIWCGGKCGLNQHLFKVTSDSYPAWFIFYWTDYYMDNFREIAGDKATTMGHICRNHLEESIVKCPNNVTFESIDSIMGPLFEKRISLMKENRMLISIRNELLPKLMSGEIDVSKIDLSN</sequence>
<evidence type="ECO:0000259" key="4">
    <source>
        <dbReference type="Pfam" id="PF01420"/>
    </source>
</evidence>
<evidence type="ECO:0000256" key="3">
    <source>
        <dbReference type="ARBA" id="ARBA00023125"/>
    </source>
</evidence>
<evidence type="ECO:0000256" key="2">
    <source>
        <dbReference type="ARBA" id="ARBA00022747"/>
    </source>
</evidence>
<comment type="similarity">
    <text evidence="1">Belongs to the type-I restriction system S methylase family.</text>
</comment>
<dbReference type="Gene3D" id="3.90.220.20">
    <property type="entry name" value="DNA methylase specificity domains"/>
    <property type="match status" value="1"/>
</dbReference>
<evidence type="ECO:0000313" key="5">
    <source>
        <dbReference type="EMBL" id="MPN24231.1"/>
    </source>
</evidence>
<dbReference type="InterPro" id="IPR000055">
    <property type="entry name" value="Restrct_endonuc_typeI_TRD"/>
</dbReference>
<evidence type="ECO:0000256" key="1">
    <source>
        <dbReference type="ARBA" id="ARBA00010923"/>
    </source>
</evidence>
<keyword evidence="3" id="KW-0238">DNA-binding</keyword>
<dbReference type="EMBL" id="VSSQ01073018">
    <property type="protein sequence ID" value="MPN24231.1"/>
    <property type="molecule type" value="Genomic_DNA"/>
</dbReference>
<comment type="caution">
    <text evidence="5">The sequence shown here is derived from an EMBL/GenBank/DDBJ whole genome shotgun (WGS) entry which is preliminary data.</text>
</comment>
<dbReference type="GO" id="GO:0003677">
    <property type="term" value="F:DNA binding"/>
    <property type="evidence" value="ECO:0007669"/>
    <property type="project" value="UniProtKB-KW"/>
</dbReference>
<reference evidence="5" key="1">
    <citation type="submission" date="2019-08" db="EMBL/GenBank/DDBJ databases">
        <authorList>
            <person name="Kucharzyk K."/>
            <person name="Murdoch R.W."/>
            <person name="Higgins S."/>
            <person name="Loffler F."/>
        </authorList>
    </citation>
    <scope>NUCLEOTIDE SEQUENCE</scope>
</reference>
<feature type="domain" description="Type I restriction modification DNA specificity" evidence="4">
    <location>
        <begin position="6"/>
        <end position="147"/>
    </location>
</feature>
<dbReference type="GO" id="GO:0009307">
    <property type="term" value="P:DNA restriction-modification system"/>
    <property type="evidence" value="ECO:0007669"/>
    <property type="project" value="UniProtKB-KW"/>
</dbReference>
<organism evidence="5">
    <name type="scientific">bioreactor metagenome</name>
    <dbReference type="NCBI Taxonomy" id="1076179"/>
    <lineage>
        <taxon>unclassified sequences</taxon>
        <taxon>metagenomes</taxon>
        <taxon>ecological metagenomes</taxon>
    </lineage>
</organism>
<keyword evidence="2" id="KW-0680">Restriction system</keyword>
<dbReference type="InterPro" id="IPR044946">
    <property type="entry name" value="Restrct_endonuc_typeI_TRD_sf"/>
</dbReference>
<dbReference type="Pfam" id="PF01420">
    <property type="entry name" value="Methylase_S"/>
    <property type="match status" value="1"/>
</dbReference>
<protein>
    <recommendedName>
        <fullName evidence="4">Type I restriction modification DNA specificity domain-containing protein</fullName>
    </recommendedName>
</protein>
<dbReference type="SUPFAM" id="SSF116734">
    <property type="entry name" value="DNA methylase specificity domain"/>
    <property type="match status" value="1"/>
</dbReference>
<proteinExistence type="inferred from homology"/>
<gene>
    <name evidence="5" type="ORF">SDC9_171625</name>
</gene>
<accession>A0A645GBG2</accession>
<dbReference type="AlphaFoldDB" id="A0A645GBG2"/>
<name>A0A645GBG2_9ZZZZ</name>